<dbReference type="Proteomes" id="UP000295197">
    <property type="component" value="Unassembled WGS sequence"/>
</dbReference>
<evidence type="ECO:0000259" key="2">
    <source>
        <dbReference type="Pfam" id="PF13884"/>
    </source>
</evidence>
<keyword evidence="1" id="KW-0732">Signal</keyword>
<dbReference type="EMBL" id="SMBZ01000041">
    <property type="protein sequence ID" value="TCV09620.1"/>
    <property type="molecule type" value="Genomic_DNA"/>
</dbReference>
<dbReference type="Pfam" id="PF13884">
    <property type="entry name" value="Peptidase_S74"/>
    <property type="match status" value="1"/>
</dbReference>
<organism evidence="3 4">
    <name type="scientific">Sphingobacterium alimentarium</name>
    <dbReference type="NCBI Taxonomy" id="797292"/>
    <lineage>
        <taxon>Bacteria</taxon>
        <taxon>Pseudomonadati</taxon>
        <taxon>Bacteroidota</taxon>
        <taxon>Sphingobacteriia</taxon>
        <taxon>Sphingobacteriales</taxon>
        <taxon>Sphingobacteriaceae</taxon>
        <taxon>Sphingobacterium</taxon>
    </lineage>
</organism>
<feature type="domain" description="Peptidase S74" evidence="2">
    <location>
        <begin position="28"/>
        <end position="74"/>
    </location>
</feature>
<dbReference type="InterPro" id="IPR030392">
    <property type="entry name" value="S74_ICA"/>
</dbReference>
<sequence length="134" mass="15366">MKIKSFVIIGAIMGFVYTANAQQRVDEKELKVNIETISEPINIINNLKPVTFNFNTDKYKAFELPKSKQYGFVIENTNTEIVDKKSKIYKTGKNATGTYQTEEVNNEKLIIIRAVSIWNSQVLPPRTKRHLADK</sequence>
<reference evidence="3 4" key="1">
    <citation type="submission" date="2019-03" db="EMBL/GenBank/DDBJ databases">
        <title>Genomic Encyclopedia of Type Strains, Phase IV (KMG-IV): sequencing the most valuable type-strain genomes for metagenomic binning, comparative biology and taxonomic classification.</title>
        <authorList>
            <person name="Goeker M."/>
        </authorList>
    </citation>
    <scope>NUCLEOTIDE SEQUENCE [LARGE SCALE GENOMIC DNA]</scope>
    <source>
        <strain evidence="3 4">DSM 22362</strain>
    </source>
</reference>
<dbReference type="OrthoDB" id="839742at2"/>
<gene>
    <name evidence="3" type="ORF">EDC17_104130</name>
</gene>
<evidence type="ECO:0000313" key="4">
    <source>
        <dbReference type="Proteomes" id="UP000295197"/>
    </source>
</evidence>
<accession>A0A4R3VV95</accession>
<feature type="chain" id="PRO_5020763069" evidence="1">
    <location>
        <begin position="22"/>
        <end position="134"/>
    </location>
</feature>
<proteinExistence type="predicted"/>
<evidence type="ECO:0000313" key="3">
    <source>
        <dbReference type="EMBL" id="TCV09620.1"/>
    </source>
</evidence>
<feature type="signal peptide" evidence="1">
    <location>
        <begin position="1"/>
        <end position="21"/>
    </location>
</feature>
<evidence type="ECO:0000256" key="1">
    <source>
        <dbReference type="SAM" id="SignalP"/>
    </source>
</evidence>
<keyword evidence="4" id="KW-1185">Reference proteome</keyword>
<comment type="caution">
    <text evidence="3">The sequence shown here is derived from an EMBL/GenBank/DDBJ whole genome shotgun (WGS) entry which is preliminary data.</text>
</comment>
<name>A0A4R3VV95_9SPHI</name>
<protein>
    <submittedName>
        <fullName evidence="3">Endosialidase-like protein</fullName>
    </submittedName>
</protein>
<dbReference type="AlphaFoldDB" id="A0A4R3VV95"/>